<protein>
    <submittedName>
        <fullName evidence="3">DUF6249 domain-containing protein</fullName>
    </submittedName>
</protein>
<keyword evidence="4" id="KW-1185">Reference proteome</keyword>
<organism evidence="3 4">
    <name type="scientific">Erythrobacter fulvus</name>
    <dbReference type="NCBI Taxonomy" id="2987523"/>
    <lineage>
        <taxon>Bacteria</taxon>
        <taxon>Pseudomonadati</taxon>
        <taxon>Pseudomonadota</taxon>
        <taxon>Alphaproteobacteria</taxon>
        <taxon>Sphingomonadales</taxon>
        <taxon>Erythrobacteraceae</taxon>
        <taxon>Erythrobacter/Porphyrobacter group</taxon>
        <taxon>Erythrobacter</taxon>
    </lineage>
</organism>
<keyword evidence="1" id="KW-0812">Transmembrane</keyword>
<feature type="transmembrane region" description="Helical" evidence="1">
    <location>
        <begin position="53"/>
        <end position="74"/>
    </location>
</feature>
<keyword evidence="1" id="KW-0472">Membrane</keyword>
<evidence type="ECO:0000259" key="2">
    <source>
        <dbReference type="Pfam" id="PF19762"/>
    </source>
</evidence>
<evidence type="ECO:0000313" key="3">
    <source>
        <dbReference type="EMBL" id="MDC8754458.1"/>
    </source>
</evidence>
<dbReference type="Pfam" id="PF19762">
    <property type="entry name" value="DUF6249"/>
    <property type="match status" value="1"/>
</dbReference>
<keyword evidence="1" id="KW-1133">Transmembrane helix</keyword>
<dbReference type="InterPro" id="IPR046216">
    <property type="entry name" value="DUF6249"/>
</dbReference>
<comment type="caution">
    <text evidence="3">The sequence shown here is derived from an EMBL/GenBank/DDBJ whole genome shotgun (WGS) entry which is preliminary data.</text>
</comment>
<name>A0ABT5JP90_9SPHN</name>
<accession>A0ABT5JP90</accession>
<sequence length="115" mass="12506">MCFCTYFILLFRERQQQQETIRQALNLEQPLDKDSLSLLTSGLPSRESDLRRAYSNVGLGVGVLGASLVLYSGGFGRDSVIPIAAVSMVVIGQGLGRLLAVRLSAAKRGLPDHEE</sequence>
<feature type="transmembrane region" description="Helical" evidence="1">
    <location>
        <begin position="80"/>
        <end position="100"/>
    </location>
</feature>
<evidence type="ECO:0000256" key="1">
    <source>
        <dbReference type="SAM" id="Phobius"/>
    </source>
</evidence>
<reference evidence="3 4" key="1">
    <citation type="submission" date="2022-10" db="EMBL/GenBank/DDBJ databases">
        <title>Erythrobacter sp. sf7 Genome sequencing.</title>
        <authorList>
            <person name="Park S."/>
        </authorList>
    </citation>
    <scope>NUCLEOTIDE SEQUENCE [LARGE SCALE GENOMIC DNA]</scope>
    <source>
        <strain evidence="4">sf7</strain>
    </source>
</reference>
<dbReference type="Proteomes" id="UP001216558">
    <property type="component" value="Unassembled WGS sequence"/>
</dbReference>
<feature type="domain" description="DUF6249" evidence="2">
    <location>
        <begin position="5"/>
        <end position="104"/>
    </location>
</feature>
<gene>
    <name evidence="3" type="ORF">OIK40_07380</name>
</gene>
<evidence type="ECO:0000313" key="4">
    <source>
        <dbReference type="Proteomes" id="UP001216558"/>
    </source>
</evidence>
<proteinExistence type="predicted"/>
<dbReference type="EMBL" id="JAQQXQ010000005">
    <property type="protein sequence ID" value="MDC8754458.1"/>
    <property type="molecule type" value="Genomic_DNA"/>
</dbReference>
<dbReference type="RefSeq" id="WP_273677870.1">
    <property type="nucleotide sequence ID" value="NZ_JAQQXQ010000005.1"/>
</dbReference>